<feature type="transmembrane region" description="Helical" evidence="1">
    <location>
        <begin position="50"/>
        <end position="70"/>
    </location>
</feature>
<keyword evidence="1" id="KW-1133">Transmembrane helix</keyword>
<keyword evidence="1" id="KW-0812">Transmembrane</keyword>
<dbReference type="AlphaFoldDB" id="A0A238VFP9"/>
<dbReference type="OrthoDB" id="2827525at2"/>
<feature type="transmembrane region" description="Helical" evidence="1">
    <location>
        <begin position="345"/>
        <end position="372"/>
    </location>
</feature>
<proteinExistence type="predicted"/>
<evidence type="ECO:0008006" key="4">
    <source>
        <dbReference type="Google" id="ProtNLM"/>
    </source>
</evidence>
<feature type="transmembrane region" description="Helical" evidence="1">
    <location>
        <begin position="82"/>
        <end position="100"/>
    </location>
</feature>
<keyword evidence="3" id="KW-1185">Reference proteome</keyword>
<protein>
    <recommendedName>
        <fullName evidence="4">Cytochrome C and Quinol oxidase polypeptide I</fullName>
    </recommendedName>
</protein>
<keyword evidence="1" id="KW-0472">Membrane</keyword>
<feature type="transmembrane region" description="Helical" evidence="1">
    <location>
        <begin position="275"/>
        <end position="298"/>
    </location>
</feature>
<feature type="transmembrane region" description="Helical" evidence="1">
    <location>
        <begin position="173"/>
        <end position="196"/>
    </location>
</feature>
<feature type="transmembrane region" description="Helical" evidence="1">
    <location>
        <begin position="138"/>
        <end position="161"/>
    </location>
</feature>
<feature type="transmembrane region" description="Helical" evidence="1">
    <location>
        <begin position="12"/>
        <end position="30"/>
    </location>
</feature>
<feature type="transmembrane region" description="Helical" evidence="1">
    <location>
        <begin position="208"/>
        <end position="229"/>
    </location>
</feature>
<feature type="transmembrane region" description="Helical" evidence="1">
    <location>
        <begin position="310"/>
        <end position="333"/>
    </location>
</feature>
<accession>A0A238VFP9</accession>
<organism evidence="2 3">
    <name type="scientific">Lutibacter agarilyticus</name>
    <dbReference type="NCBI Taxonomy" id="1109740"/>
    <lineage>
        <taxon>Bacteria</taxon>
        <taxon>Pseudomonadati</taxon>
        <taxon>Bacteroidota</taxon>
        <taxon>Flavobacteriia</taxon>
        <taxon>Flavobacteriales</taxon>
        <taxon>Flavobacteriaceae</taxon>
        <taxon>Lutibacter</taxon>
    </lineage>
</organism>
<evidence type="ECO:0000256" key="1">
    <source>
        <dbReference type="SAM" id="Phobius"/>
    </source>
</evidence>
<dbReference type="Proteomes" id="UP000198384">
    <property type="component" value="Unassembled WGS sequence"/>
</dbReference>
<feature type="transmembrane region" description="Helical" evidence="1">
    <location>
        <begin position="378"/>
        <end position="398"/>
    </location>
</feature>
<feature type="transmembrane region" description="Helical" evidence="1">
    <location>
        <begin position="235"/>
        <end position="255"/>
    </location>
</feature>
<evidence type="ECO:0000313" key="3">
    <source>
        <dbReference type="Proteomes" id="UP000198384"/>
    </source>
</evidence>
<name>A0A238VFP9_9FLAO</name>
<sequence length="410" mass="47290">MQFFKKEKPFYLFSLALFILSALYGLLIRWNFVFPIQSFTYKNFLQSHSHVAFLGWGYIATIGAIIQCFVSSTIKQKHIYKITLLVIFITVTLMLFSFPLGGYKLFSIVLLCLFGVTSYVLSFKLLKDIKGECISTKLIKYGIYYYLLSSLATWFLAYVLVSQGKTELYYNTVYFYLHFLYNGYFVFVLFGLLFKIIENQQIVISENLQKYFFIFLNIACIPAYALSILWSKVGLTFHIIGFLATILQLISLVYLFRILKKVYHQLKWKAISKVLLKFGVIAYSLKIVIQILSSLPYFVEKSLALKPFLIIGYLHLFTLGFMSVFVFLILIQLHKIQLKTTSSKIGLVIFLIGVVATELLLFTQGFLLLIGLTPIHNYQLLLLCVSVLLVLGLLFIFINQLKKTSIKINL</sequence>
<dbReference type="EMBL" id="FZNT01000001">
    <property type="protein sequence ID" value="SNR32907.1"/>
    <property type="molecule type" value="Genomic_DNA"/>
</dbReference>
<feature type="transmembrane region" description="Helical" evidence="1">
    <location>
        <begin position="106"/>
        <end position="126"/>
    </location>
</feature>
<reference evidence="2 3" key="1">
    <citation type="submission" date="2017-06" db="EMBL/GenBank/DDBJ databases">
        <authorList>
            <person name="Kim H.J."/>
            <person name="Triplett B.A."/>
        </authorList>
    </citation>
    <scope>NUCLEOTIDE SEQUENCE [LARGE SCALE GENOMIC DNA]</scope>
    <source>
        <strain evidence="2 3">DSM 29150</strain>
    </source>
</reference>
<gene>
    <name evidence="2" type="ORF">SAMN06265371_101326</name>
</gene>
<evidence type="ECO:0000313" key="2">
    <source>
        <dbReference type="EMBL" id="SNR32907.1"/>
    </source>
</evidence>
<dbReference type="RefSeq" id="WP_089379985.1">
    <property type="nucleotide sequence ID" value="NZ_FZNT01000001.1"/>
</dbReference>